<evidence type="ECO:0000313" key="3">
    <source>
        <dbReference type="Proteomes" id="UP000294682"/>
    </source>
</evidence>
<name>A0A9X8ULS9_9FIRM</name>
<evidence type="ECO:0000313" key="2">
    <source>
        <dbReference type="EMBL" id="TCL45461.1"/>
    </source>
</evidence>
<keyword evidence="1" id="KW-0472">Membrane</keyword>
<keyword evidence="1" id="KW-0812">Transmembrane</keyword>
<comment type="caution">
    <text evidence="2">The sequence shown here is derived from an EMBL/GenBank/DDBJ whole genome shotgun (WGS) entry which is preliminary data.</text>
</comment>
<protein>
    <submittedName>
        <fullName evidence="2">Septum formation initiator</fullName>
    </submittedName>
</protein>
<sequence length="102" mass="11808">MRAKKSKAPVRHTPKNKLFRLAVIAFAIYSGVSLIQLQADITARRAELSDIQRKCEEQRIENKELELQLSKGDDMDYIERTARERLDFVYPYETVYINASGS</sequence>
<organism evidence="2 3">
    <name type="scientific">Harryflintia acetispora</name>
    <dbReference type="NCBI Taxonomy" id="1849041"/>
    <lineage>
        <taxon>Bacteria</taxon>
        <taxon>Bacillati</taxon>
        <taxon>Bacillota</taxon>
        <taxon>Clostridia</taxon>
        <taxon>Eubacteriales</taxon>
        <taxon>Oscillospiraceae</taxon>
        <taxon>Harryflintia</taxon>
    </lineage>
</organism>
<dbReference type="Proteomes" id="UP000294682">
    <property type="component" value="Unassembled WGS sequence"/>
</dbReference>
<dbReference type="RefSeq" id="WP_079698104.1">
    <property type="nucleotide sequence ID" value="NZ_JADNAH010000017.1"/>
</dbReference>
<dbReference type="AlphaFoldDB" id="A0A9X8ULS9"/>
<accession>A0A9X8ULS9</accession>
<dbReference type="Pfam" id="PF04977">
    <property type="entry name" value="DivIC"/>
    <property type="match status" value="1"/>
</dbReference>
<reference evidence="2 3" key="1">
    <citation type="submission" date="2019-03" db="EMBL/GenBank/DDBJ databases">
        <title>Genomic Encyclopedia of Type Strains, Phase IV (KMG-IV): sequencing the most valuable type-strain genomes for metagenomic binning, comparative biology and taxonomic classification.</title>
        <authorList>
            <person name="Goeker M."/>
        </authorList>
    </citation>
    <scope>NUCLEOTIDE SEQUENCE [LARGE SCALE GENOMIC DNA]</scope>
    <source>
        <strain evidence="2 3">DSM 100433</strain>
    </source>
</reference>
<keyword evidence="3" id="KW-1185">Reference proteome</keyword>
<gene>
    <name evidence="2" type="ORF">EDD78_101444</name>
</gene>
<proteinExistence type="predicted"/>
<dbReference type="EMBL" id="SLUK01000001">
    <property type="protein sequence ID" value="TCL45461.1"/>
    <property type="molecule type" value="Genomic_DNA"/>
</dbReference>
<feature type="transmembrane region" description="Helical" evidence="1">
    <location>
        <begin position="21"/>
        <end position="39"/>
    </location>
</feature>
<evidence type="ECO:0000256" key="1">
    <source>
        <dbReference type="SAM" id="Phobius"/>
    </source>
</evidence>
<dbReference type="InterPro" id="IPR007060">
    <property type="entry name" value="FtsL/DivIC"/>
</dbReference>
<dbReference type="OrthoDB" id="1859404at2"/>
<keyword evidence="1" id="KW-1133">Transmembrane helix</keyword>